<feature type="compositionally biased region" description="Pro residues" evidence="2">
    <location>
        <begin position="585"/>
        <end position="597"/>
    </location>
</feature>
<feature type="compositionally biased region" description="Basic and acidic residues" evidence="2">
    <location>
        <begin position="201"/>
        <end position="217"/>
    </location>
</feature>
<keyword evidence="3" id="KW-1185">Reference proteome</keyword>
<dbReference type="GO" id="GO:0006402">
    <property type="term" value="P:mRNA catabolic process"/>
    <property type="evidence" value="ECO:0007669"/>
    <property type="project" value="InterPro"/>
</dbReference>
<reference evidence="4 5" key="1">
    <citation type="submission" date="2025-04" db="UniProtKB">
        <authorList>
            <consortium name="RefSeq"/>
        </authorList>
    </citation>
    <scope>IDENTIFICATION</scope>
</reference>
<feature type="compositionally biased region" description="Basic and acidic residues" evidence="2">
    <location>
        <begin position="171"/>
        <end position="194"/>
    </location>
</feature>
<dbReference type="OMA" id="VDWYRRI"/>
<dbReference type="OrthoDB" id="1916097at2759"/>
<sequence length="696" mass="74827">MATPSGNVVISDKMQFPSGGGGGGGGEVHHRQWFPDERDGFISWLRGEFAAANAIIDSLCHHLRSIGEPGEYDVVIGCIQQRRCNWNPVLHMQQYFSVAEVMFQLQQAAWRRQQRHFDQMKITEKDFKKNGPQGVGSRPGHWAENVKESHKVNSEIHHHDANTSARSVNTEPDKPEEPEKGEVSKQRANVERSNNKSSALGEEKEGLKNMERSHADSSLKGSENAVAIERDNPELEAMDDGCSSKGTSSAPQMAAADTIQTPVPKTFVGIEIFDGNTVNVVEGLKFYEELFGSSEISKLLSLVNELRAAGRKGQFQGQTFAVSKRPMKGHGREMIQLGIPIADAPPEEGSATGTFKDCKMEPIPGLLQDVIDHLVHLQVMTMKPDSCIIDFFNEGDHSQPHMFPPWFGRPVCILFLTECIMTFGRVIVVDHPGDYRGSLKLSLAAGTLLTMQGKSADFARHAIPSVRKQRIVVTFTKSQPKKTMPSDSSRGPSSSSAGGSPSPWGPSPGRPLGNVRHPAGPNKHYGGVPTPTTGVLPAPPIRPQHLPPPNGIGMQPLFVTAPVAPPVPYPTAPVPIPSASTGWPAVPPPRHPPPRFPVPGTGVFLPPPGSGHSPPSQQPISGSVTETSFAVEIPQHPESNSNNSTSPKGKSDGKGQSQECNGSVSGTSPSTTTTGGGVGKEEQQQSTNVKKKVASK</sequence>
<evidence type="ECO:0000256" key="2">
    <source>
        <dbReference type="SAM" id="MobiDB-lite"/>
    </source>
</evidence>
<feature type="compositionally biased region" description="Low complexity" evidence="2">
    <location>
        <begin position="485"/>
        <end position="502"/>
    </location>
</feature>
<comment type="similarity">
    <text evidence="1">Belongs to the alkB family.</text>
</comment>
<proteinExistence type="inferred from homology"/>
<dbReference type="SUPFAM" id="SSF51197">
    <property type="entry name" value="Clavaminate synthase-like"/>
    <property type="match status" value="1"/>
</dbReference>
<dbReference type="InterPro" id="IPR044842">
    <property type="entry name" value="ALKBH9B/ALKBH10B-like"/>
</dbReference>
<dbReference type="GeneID" id="104586031"/>
<feature type="compositionally biased region" description="Low complexity" evidence="2">
    <location>
        <begin position="610"/>
        <end position="623"/>
    </location>
</feature>
<dbReference type="KEGG" id="nnu:104586031"/>
<dbReference type="InterPro" id="IPR037151">
    <property type="entry name" value="AlkB-like_sf"/>
</dbReference>
<feature type="compositionally biased region" description="Pro residues" evidence="2">
    <location>
        <begin position="537"/>
        <end position="548"/>
    </location>
</feature>
<dbReference type="RefSeq" id="XP_010241536.1">
    <property type="nucleotide sequence ID" value="XM_010243234.1"/>
</dbReference>
<evidence type="ECO:0000313" key="6">
    <source>
        <dbReference type="RefSeq" id="XP_010241609.1"/>
    </source>
</evidence>
<dbReference type="STRING" id="4432.A0A1U7Z4A4"/>
<dbReference type="GO" id="GO:0003729">
    <property type="term" value="F:mRNA binding"/>
    <property type="evidence" value="ECO:0007669"/>
    <property type="project" value="InterPro"/>
</dbReference>
<dbReference type="RefSeq" id="XP_010241609.1">
    <property type="nucleotide sequence ID" value="XM_010243307.1"/>
</dbReference>
<dbReference type="eggNOG" id="KOG4176">
    <property type="taxonomic scope" value="Eukaryota"/>
</dbReference>
<dbReference type="Proteomes" id="UP000189703">
    <property type="component" value="Unplaced"/>
</dbReference>
<feature type="compositionally biased region" description="Polar residues" evidence="2">
    <location>
        <begin position="637"/>
        <end position="661"/>
    </location>
</feature>
<gene>
    <name evidence="4 5 6" type="primary">LOC104586031</name>
</gene>
<protein>
    <submittedName>
        <fullName evidence="4 5">Uncharacterized protein LOC104586031</fullName>
    </submittedName>
</protein>
<organism evidence="3 6">
    <name type="scientific">Nelumbo nucifera</name>
    <name type="common">Sacred lotus</name>
    <dbReference type="NCBI Taxonomy" id="4432"/>
    <lineage>
        <taxon>Eukaryota</taxon>
        <taxon>Viridiplantae</taxon>
        <taxon>Streptophyta</taxon>
        <taxon>Embryophyta</taxon>
        <taxon>Tracheophyta</taxon>
        <taxon>Spermatophyta</taxon>
        <taxon>Magnoliopsida</taxon>
        <taxon>Proteales</taxon>
        <taxon>Nelumbonaceae</taxon>
        <taxon>Nelumbo</taxon>
    </lineage>
</organism>
<dbReference type="PANTHER" id="PTHR31447:SF0">
    <property type="entry name" value="HYDROXYPROLINE-RICH GLYCOPROTEIN FAMILY PROTEIN"/>
    <property type="match status" value="1"/>
</dbReference>
<evidence type="ECO:0000313" key="4">
    <source>
        <dbReference type="RefSeq" id="XP_010241461.1"/>
    </source>
</evidence>
<evidence type="ECO:0000313" key="5">
    <source>
        <dbReference type="RefSeq" id="XP_010241536.1"/>
    </source>
</evidence>
<evidence type="ECO:0000313" key="3">
    <source>
        <dbReference type="Proteomes" id="UP000189703"/>
    </source>
</evidence>
<feature type="region of interest" description="Disordered" evidence="2">
    <location>
        <begin position="156"/>
        <end position="225"/>
    </location>
</feature>
<dbReference type="GO" id="GO:0032451">
    <property type="term" value="F:demethylase activity"/>
    <property type="evidence" value="ECO:0007669"/>
    <property type="project" value="InterPro"/>
</dbReference>
<feature type="region of interest" description="Disordered" evidence="2">
    <location>
        <begin position="474"/>
        <end position="548"/>
    </location>
</feature>
<feature type="region of interest" description="Disordered" evidence="2">
    <location>
        <begin position="122"/>
        <end position="142"/>
    </location>
</feature>
<dbReference type="Gene3D" id="2.60.120.590">
    <property type="entry name" value="Alpha-ketoglutarate-dependent dioxygenase AlkB-like"/>
    <property type="match status" value="1"/>
</dbReference>
<name>A0A1U7Z4A4_NELNU</name>
<accession>A0A1U7Z4A4</accession>
<evidence type="ECO:0000256" key="1">
    <source>
        <dbReference type="ARBA" id="ARBA00007879"/>
    </source>
</evidence>
<dbReference type="PANTHER" id="PTHR31447">
    <property type="entry name" value="HYDROXYPROLINE-RICH GLYCOPROTEIN FAMILY PROTEIN-RELATED"/>
    <property type="match status" value="1"/>
</dbReference>
<feature type="region of interest" description="Disordered" evidence="2">
    <location>
        <begin position="570"/>
        <end position="696"/>
    </location>
</feature>
<feature type="compositionally biased region" description="Low complexity" evidence="2">
    <location>
        <begin position="662"/>
        <end position="673"/>
    </location>
</feature>
<dbReference type="RefSeq" id="XP_010241461.1">
    <property type="nucleotide sequence ID" value="XM_010243159.1"/>
</dbReference>
<dbReference type="AlphaFoldDB" id="A0A1U7Z4A4"/>